<dbReference type="PROSITE" id="PS00615">
    <property type="entry name" value="C_TYPE_LECTIN_1"/>
    <property type="match status" value="1"/>
</dbReference>
<dbReference type="SUPFAM" id="SSF56436">
    <property type="entry name" value="C-type lectin-like"/>
    <property type="match status" value="1"/>
</dbReference>
<dbReference type="EMBL" id="JAODUP010003323">
    <property type="protein sequence ID" value="KAK2138320.1"/>
    <property type="molecule type" value="Genomic_DNA"/>
</dbReference>
<keyword evidence="4" id="KW-1185">Reference proteome</keyword>
<evidence type="ECO:0000313" key="4">
    <source>
        <dbReference type="Proteomes" id="UP001208570"/>
    </source>
</evidence>
<protein>
    <recommendedName>
        <fullName evidence="2">C-type lectin domain-containing protein</fullName>
    </recommendedName>
</protein>
<feature type="domain" description="C-type lectin" evidence="2">
    <location>
        <begin position="11"/>
        <end position="131"/>
    </location>
</feature>
<dbReference type="PROSITE" id="PS50041">
    <property type="entry name" value="C_TYPE_LECTIN_2"/>
    <property type="match status" value="1"/>
</dbReference>
<dbReference type="InterPro" id="IPR016187">
    <property type="entry name" value="CTDL_fold"/>
</dbReference>
<gene>
    <name evidence="3" type="ORF">LSH36_3328g00000</name>
</gene>
<comment type="caution">
    <text evidence="3">The sequence shown here is derived from an EMBL/GenBank/DDBJ whole genome shotgun (WGS) entry which is preliminary data.</text>
</comment>
<dbReference type="AlphaFoldDB" id="A0AAD9IQS1"/>
<dbReference type="Proteomes" id="UP001208570">
    <property type="component" value="Unassembled WGS sequence"/>
</dbReference>
<proteinExistence type="predicted"/>
<dbReference type="InterPro" id="IPR016186">
    <property type="entry name" value="C-type_lectin-like/link_sf"/>
</dbReference>
<reference evidence="3" key="1">
    <citation type="journal article" date="2023" name="Mol. Biol. Evol.">
        <title>Third-Generation Sequencing Reveals the Adaptive Role of the Epigenome in Three Deep-Sea Polychaetes.</title>
        <authorList>
            <person name="Perez M."/>
            <person name="Aroh O."/>
            <person name="Sun Y."/>
            <person name="Lan Y."/>
            <person name="Juniper S.K."/>
            <person name="Young C.R."/>
            <person name="Angers B."/>
            <person name="Qian P.Y."/>
        </authorList>
    </citation>
    <scope>NUCLEOTIDE SEQUENCE</scope>
    <source>
        <strain evidence="3">P08H-3</strain>
    </source>
</reference>
<name>A0AAD9IQS1_9ANNE</name>
<evidence type="ECO:0000256" key="1">
    <source>
        <dbReference type="ARBA" id="ARBA00023157"/>
    </source>
</evidence>
<evidence type="ECO:0000259" key="2">
    <source>
        <dbReference type="PROSITE" id="PS50041"/>
    </source>
</evidence>
<dbReference type="Gene3D" id="3.10.100.10">
    <property type="entry name" value="Mannose-Binding Protein A, subunit A"/>
    <property type="match status" value="1"/>
</dbReference>
<sequence>MERLDKRFCKNQTTCYIYGSGTWQEGLKFCDALHPNAIMIQEQSEDEGKQHKHESVGAGYVAYWIAAICEGSGGLYDFYWAQSKRQLTFKRWRANQPDQDSAASNCVLVSKIEDWEWDDTDCSLEAMYMCSLNKMA</sequence>
<accession>A0AAD9IQS1</accession>
<dbReference type="SMART" id="SM00034">
    <property type="entry name" value="CLECT"/>
    <property type="match status" value="1"/>
</dbReference>
<evidence type="ECO:0000313" key="3">
    <source>
        <dbReference type="EMBL" id="KAK2138320.1"/>
    </source>
</evidence>
<dbReference type="InterPro" id="IPR001304">
    <property type="entry name" value="C-type_lectin-like"/>
</dbReference>
<dbReference type="InterPro" id="IPR018378">
    <property type="entry name" value="C-type_lectin_CS"/>
</dbReference>
<organism evidence="3 4">
    <name type="scientific">Paralvinella palmiformis</name>
    <dbReference type="NCBI Taxonomy" id="53620"/>
    <lineage>
        <taxon>Eukaryota</taxon>
        <taxon>Metazoa</taxon>
        <taxon>Spiralia</taxon>
        <taxon>Lophotrochozoa</taxon>
        <taxon>Annelida</taxon>
        <taxon>Polychaeta</taxon>
        <taxon>Sedentaria</taxon>
        <taxon>Canalipalpata</taxon>
        <taxon>Terebellida</taxon>
        <taxon>Terebelliformia</taxon>
        <taxon>Alvinellidae</taxon>
        <taxon>Paralvinella</taxon>
    </lineage>
</organism>
<dbReference type="Pfam" id="PF00059">
    <property type="entry name" value="Lectin_C"/>
    <property type="match status" value="1"/>
</dbReference>
<dbReference type="CDD" id="cd00037">
    <property type="entry name" value="CLECT"/>
    <property type="match status" value="1"/>
</dbReference>
<keyword evidence="1" id="KW-1015">Disulfide bond</keyword>